<proteinExistence type="inferred from homology"/>
<dbReference type="InterPro" id="IPR003593">
    <property type="entry name" value="AAA+_ATPase"/>
</dbReference>
<evidence type="ECO:0000313" key="4">
    <source>
        <dbReference type="Proteomes" id="UP001164693"/>
    </source>
</evidence>
<dbReference type="EMBL" id="CP097463">
    <property type="protein sequence ID" value="WAX57109.1"/>
    <property type="molecule type" value="Genomic_DNA"/>
</dbReference>
<dbReference type="InterPro" id="IPR006321">
    <property type="entry name" value="PilT/PilU"/>
</dbReference>
<feature type="domain" description="Bacterial type II secretion system protein E" evidence="2">
    <location>
        <begin position="203"/>
        <end position="217"/>
    </location>
</feature>
<dbReference type="InterPro" id="IPR050921">
    <property type="entry name" value="T4SS_GSP_E_ATPase"/>
</dbReference>
<sequence>MTEVGRRIGERIDELLESLWDAGGTDLLLTVGTPPLLRVHGELHPVADHPPLSAEDTEALLVELLSEDQHKSWQVSNEYDFSFSWGEEARIRGNAFTQRGVTAIALRMIPKEIPGLAALGVPPVLAHYARQHQGLVLMTGPTGSGKSTTLASVIDLINTERACHIITVEDPIEYVHNHKRSAVNQREVGTDTDSFPDALRSVLREDPDVLLVGEMRDLDSIRFALTIAETGHLVFATLHTNDTAQSLARMIDVFPADQQAQIRVQLASALSCIVYQRLIPRVGGGMVAAYEVLVANSAVRNLIKESKTHQLRNSLVTGQQDGMVTLEQSLSGLVQAGLISYDDAVKRSLYPKDIETRPRLRASASASASA</sequence>
<organism evidence="3 4">
    <name type="scientific">Jatrophihabitans cynanchi</name>
    <dbReference type="NCBI Taxonomy" id="2944128"/>
    <lineage>
        <taxon>Bacteria</taxon>
        <taxon>Bacillati</taxon>
        <taxon>Actinomycetota</taxon>
        <taxon>Actinomycetes</taxon>
        <taxon>Jatrophihabitantales</taxon>
        <taxon>Jatrophihabitantaceae</taxon>
        <taxon>Jatrophihabitans</taxon>
    </lineage>
</organism>
<dbReference type="NCBIfam" id="TIGR01420">
    <property type="entry name" value="pilT_fam"/>
    <property type="match status" value="1"/>
</dbReference>
<dbReference type="PROSITE" id="PS00662">
    <property type="entry name" value="T2SP_E"/>
    <property type="match status" value="1"/>
</dbReference>
<dbReference type="InterPro" id="IPR027417">
    <property type="entry name" value="P-loop_NTPase"/>
</dbReference>
<dbReference type="CDD" id="cd01131">
    <property type="entry name" value="PilT"/>
    <property type="match status" value="1"/>
</dbReference>
<dbReference type="InterPro" id="IPR001482">
    <property type="entry name" value="T2SS/T4SS_dom"/>
</dbReference>
<evidence type="ECO:0000259" key="2">
    <source>
        <dbReference type="PROSITE" id="PS00662"/>
    </source>
</evidence>
<comment type="similarity">
    <text evidence="1">Belongs to the GSP E family.</text>
</comment>
<name>A0ABY7JXG3_9ACTN</name>
<gene>
    <name evidence="3" type="ORF">M6B22_21720</name>
</gene>
<evidence type="ECO:0000256" key="1">
    <source>
        <dbReference type="ARBA" id="ARBA00006611"/>
    </source>
</evidence>
<dbReference type="SMART" id="SM00382">
    <property type="entry name" value="AAA"/>
    <property type="match status" value="1"/>
</dbReference>
<dbReference type="Gene3D" id="3.30.450.90">
    <property type="match status" value="1"/>
</dbReference>
<dbReference type="Pfam" id="PF00437">
    <property type="entry name" value="T2SSE"/>
    <property type="match status" value="1"/>
</dbReference>
<protein>
    <submittedName>
        <fullName evidence="3">Type IV pilus twitching motility protein PilT</fullName>
    </submittedName>
</protein>
<dbReference type="PANTHER" id="PTHR30486">
    <property type="entry name" value="TWITCHING MOTILITY PROTEIN PILT"/>
    <property type="match status" value="1"/>
</dbReference>
<evidence type="ECO:0000313" key="3">
    <source>
        <dbReference type="EMBL" id="WAX57109.1"/>
    </source>
</evidence>
<dbReference type="Proteomes" id="UP001164693">
    <property type="component" value="Chromosome"/>
</dbReference>
<dbReference type="RefSeq" id="WP_269443645.1">
    <property type="nucleotide sequence ID" value="NZ_CP097463.1"/>
</dbReference>
<dbReference type="Gene3D" id="3.40.50.300">
    <property type="entry name" value="P-loop containing nucleotide triphosphate hydrolases"/>
    <property type="match status" value="1"/>
</dbReference>
<reference evidence="3" key="1">
    <citation type="submission" date="2022-05" db="EMBL/GenBank/DDBJ databases">
        <title>Jatrophihabitans sp. SB3-54 whole genome sequence.</title>
        <authorList>
            <person name="Suh M.K."/>
            <person name="Eom M.K."/>
            <person name="Kim J.S."/>
            <person name="Kim H.S."/>
            <person name="Do H.E."/>
            <person name="Shin Y.K."/>
            <person name="Lee J.-S."/>
        </authorList>
    </citation>
    <scope>NUCLEOTIDE SEQUENCE</scope>
    <source>
        <strain evidence="3">SB3-54</strain>
    </source>
</reference>
<accession>A0ABY7JXG3</accession>
<keyword evidence="4" id="KW-1185">Reference proteome</keyword>
<dbReference type="SUPFAM" id="SSF52540">
    <property type="entry name" value="P-loop containing nucleoside triphosphate hydrolases"/>
    <property type="match status" value="1"/>
</dbReference>